<name>A0ABQ4XDL2_9ASTR</name>
<proteinExistence type="predicted"/>
<evidence type="ECO:0000313" key="2">
    <source>
        <dbReference type="Proteomes" id="UP001151760"/>
    </source>
</evidence>
<reference evidence="1" key="2">
    <citation type="submission" date="2022-01" db="EMBL/GenBank/DDBJ databases">
        <authorList>
            <person name="Yamashiro T."/>
            <person name="Shiraishi A."/>
            <person name="Satake H."/>
            <person name="Nakayama K."/>
        </authorList>
    </citation>
    <scope>NUCLEOTIDE SEQUENCE</scope>
</reference>
<comment type="caution">
    <text evidence="1">The sequence shown here is derived from an EMBL/GenBank/DDBJ whole genome shotgun (WGS) entry which is preliminary data.</text>
</comment>
<sequence length="443" mass="50035">MRVLFAIPSYALLEDLALYDNKSWNDPGDFAKLVNAISLPQDVLSTSDRRLIELENQIRRLMEAHLAPKSHVQVNKITSSCEICSGPHDTQYCMENPEQTFVEYASSHTDKAGVLEVLAHAPMYNAMLDKYVESLELGKDRSAFIQGKMLEKIKDPRLFTLPRSFGDSKPFDTLADLGPCVNLIPLYLFKKLKIGLLEETDHKVVRERESIGIKSLFNAAGIAATLIDVHASQSKLVLLKNFNENYSKCLRLLVKLQLLEEVTTARGRVNAANEEVSTTELVSTAYVIYMDQDSAHMVAASKVPMLKPGEFELWRMRIEQYIQMIDYALWEVIENGATLPKTQVVEGVTTVMPITSAEDKAQRRLEVKARSTLMMGIPNEHQLNFNSIKDAKLLLKAVEKRFGGNATTKKTQRNLLKQQFENFTALSLEMLDQTFDMLQKLVS</sequence>
<organism evidence="1 2">
    <name type="scientific">Tanacetum coccineum</name>
    <dbReference type="NCBI Taxonomy" id="301880"/>
    <lineage>
        <taxon>Eukaryota</taxon>
        <taxon>Viridiplantae</taxon>
        <taxon>Streptophyta</taxon>
        <taxon>Embryophyta</taxon>
        <taxon>Tracheophyta</taxon>
        <taxon>Spermatophyta</taxon>
        <taxon>Magnoliopsida</taxon>
        <taxon>eudicotyledons</taxon>
        <taxon>Gunneridae</taxon>
        <taxon>Pentapetalae</taxon>
        <taxon>asterids</taxon>
        <taxon>campanulids</taxon>
        <taxon>Asterales</taxon>
        <taxon>Asteraceae</taxon>
        <taxon>Asteroideae</taxon>
        <taxon>Anthemideae</taxon>
        <taxon>Anthemidinae</taxon>
        <taxon>Tanacetum</taxon>
    </lineage>
</organism>
<dbReference type="Proteomes" id="UP001151760">
    <property type="component" value="Unassembled WGS sequence"/>
</dbReference>
<reference evidence="1" key="1">
    <citation type="journal article" date="2022" name="Int. J. Mol. Sci.">
        <title>Draft Genome of Tanacetum Coccineum: Genomic Comparison of Closely Related Tanacetum-Family Plants.</title>
        <authorList>
            <person name="Yamashiro T."/>
            <person name="Shiraishi A."/>
            <person name="Nakayama K."/>
            <person name="Satake H."/>
        </authorList>
    </citation>
    <scope>NUCLEOTIDE SEQUENCE</scope>
</reference>
<accession>A0ABQ4XDL2</accession>
<keyword evidence="2" id="KW-1185">Reference proteome</keyword>
<gene>
    <name evidence="1" type="ORF">Tco_0677903</name>
</gene>
<protein>
    <submittedName>
        <fullName evidence="1">Uncharacterized protein</fullName>
    </submittedName>
</protein>
<dbReference type="EMBL" id="BQNB010009423">
    <property type="protein sequence ID" value="GJS63339.1"/>
    <property type="molecule type" value="Genomic_DNA"/>
</dbReference>
<evidence type="ECO:0000313" key="1">
    <source>
        <dbReference type="EMBL" id="GJS63339.1"/>
    </source>
</evidence>